<dbReference type="AlphaFoldDB" id="A0A4V1BZR0"/>
<evidence type="ECO:0000313" key="2">
    <source>
        <dbReference type="Proteomes" id="UP000295294"/>
    </source>
</evidence>
<name>A0A4V1BZR0_9BURK</name>
<proteinExistence type="predicted"/>
<accession>A0A4V1BZR0</accession>
<keyword evidence="1" id="KW-0614">Plasmid</keyword>
<gene>
    <name evidence="1" type="ORF">E0W60_34610</name>
</gene>
<reference evidence="1 2" key="1">
    <citation type="submission" date="2019-03" db="EMBL/GenBank/DDBJ databases">
        <title>Efficiently degradation of phenoxyalkanoic acid herbicides by Cupriavidus oxalaticus strain X32.</title>
        <authorList>
            <person name="Sheng X."/>
        </authorList>
    </citation>
    <scope>NUCLEOTIDE SEQUENCE [LARGE SCALE GENOMIC DNA]</scope>
    <source>
        <strain evidence="1 2">X32</strain>
        <plasmid evidence="1 2">unnamed4</plasmid>
    </source>
</reference>
<protein>
    <submittedName>
        <fullName evidence="1">Uncharacterized protein</fullName>
    </submittedName>
</protein>
<sequence length="69" mass="7600">MSLCTLCLSQLDRPGYFPPHSKLVKSETLRTKSGANAFAYYCKQCGETLLLTAADCEAPDRWTRLAAAD</sequence>
<dbReference type="Proteomes" id="UP000295294">
    <property type="component" value="Plasmid unnamed4"/>
</dbReference>
<dbReference type="KEGG" id="cox:E0W60_34610"/>
<geneLocation type="plasmid" evidence="1">
    <name>unnamed4</name>
</geneLocation>
<dbReference type="EMBL" id="CP038639">
    <property type="protein sequence ID" value="QBY56192.1"/>
    <property type="molecule type" value="Genomic_DNA"/>
</dbReference>
<dbReference type="OrthoDB" id="8969419at2"/>
<organism evidence="1 2">
    <name type="scientific">Cupriavidus oxalaticus</name>
    <dbReference type="NCBI Taxonomy" id="96344"/>
    <lineage>
        <taxon>Bacteria</taxon>
        <taxon>Pseudomonadati</taxon>
        <taxon>Pseudomonadota</taxon>
        <taxon>Betaproteobacteria</taxon>
        <taxon>Burkholderiales</taxon>
        <taxon>Burkholderiaceae</taxon>
        <taxon>Cupriavidus</taxon>
    </lineage>
</organism>
<evidence type="ECO:0000313" key="1">
    <source>
        <dbReference type="EMBL" id="QBY56192.1"/>
    </source>
</evidence>